<dbReference type="Proteomes" id="UP000319663">
    <property type="component" value="Unassembled WGS sequence"/>
</dbReference>
<reference evidence="2 3" key="1">
    <citation type="submission" date="2019-06" db="EMBL/GenBank/DDBJ databases">
        <title>Wine fermentation using esterase from Monascus purpureus.</title>
        <authorList>
            <person name="Geng C."/>
            <person name="Zhang Y."/>
        </authorList>
    </citation>
    <scope>NUCLEOTIDE SEQUENCE [LARGE SCALE GENOMIC DNA]</scope>
    <source>
        <strain evidence="2">HQ1</strain>
    </source>
</reference>
<evidence type="ECO:0000256" key="1">
    <source>
        <dbReference type="SAM" id="MobiDB-lite"/>
    </source>
</evidence>
<evidence type="ECO:0000313" key="2">
    <source>
        <dbReference type="EMBL" id="TQB70351.1"/>
    </source>
</evidence>
<dbReference type="EMBL" id="VIFY01000111">
    <property type="protein sequence ID" value="TQB70351.1"/>
    <property type="molecule type" value="Genomic_DNA"/>
</dbReference>
<proteinExistence type="predicted"/>
<dbReference type="AlphaFoldDB" id="A0A507QRQ0"/>
<organism evidence="2 3">
    <name type="scientific">Monascus purpureus</name>
    <name type="common">Red mold</name>
    <name type="synonym">Monascus anka</name>
    <dbReference type="NCBI Taxonomy" id="5098"/>
    <lineage>
        <taxon>Eukaryota</taxon>
        <taxon>Fungi</taxon>
        <taxon>Dikarya</taxon>
        <taxon>Ascomycota</taxon>
        <taxon>Pezizomycotina</taxon>
        <taxon>Eurotiomycetes</taxon>
        <taxon>Eurotiomycetidae</taxon>
        <taxon>Eurotiales</taxon>
        <taxon>Aspergillaceae</taxon>
        <taxon>Monascus</taxon>
    </lineage>
</organism>
<sequence>MFKVLLGLLLAVGTPVEIVTLIIFTIQCIGSIFEEPDSNKEANPSLKADQIVSDPSTGQTKTAGANPLPEAKAGKNSHYPDSIQLVDVLDEEIRLAIETEILEVLRARMGSKISLS</sequence>
<protein>
    <submittedName>
        <fullName evidence="2">Uncharacterized protein</fullName>
    </submittedName>
</protein>
<evidence type="ECO:0000313" key="3">
    <source>
        <dbReference type="Proteomes" id="UP000319663"/>
    </source>
</evidence>
<gene>
    <name evidence="2" type="ORF">MPDQ_000617</name>
</gene>
<feature type="compositionally biased region" description="Polar residues" evidence="1">
    <location>
        <begin position="53"/>
        <end position="63"/>
    </location>
</feature>
<accession>A0A507QRQ0</accession>
<comment type="caution">
    <text evidence="2">The sequence shown here is derived from an EMBL/GenBank/DDBJ whole genome shotgun (WGS) entry which is preliminary data.</text>
</comment>
<keyword evidence="3" id="KW-1185">Reference proteome</keyword>
<name>A0A507QRQ0_MONPU</name>
<feature type="region of interest" description="Disordered" evidence="1">
    <location>
        <begin position="37"/>
        <end position="78"/>
    </location>
</feature>